<sequence length="142" mass="15906">MIVKLTLVSLVVLVLGSLALIGGNLLVSEYLVRDYDSRLTERVYVDSVEKETSNLVFYKEGCPYCQAGKQAIIEAAQASDIPTFYINVDTEDGQFLVKKYKVERAASLVRIREGKSEVVEYAYDNSSGQIEVNRASLRKLMK</sequence>
<dbReference type="Proteomes" id="UP000461595">
    <property type="component" value="Unassembled WGS sequence"/>
</dbReference>
<evidence type="ECO:0000313" key="2">
    <source>
        <dbReference type="Proteomes" id="UP000461595"/>
    </source>
</evidence>
<dbReference type="Gene3D" id="3.40.30.10">
    <property type="entry name" value="Glutaredoxin"/>
    <property type="match status" value="1"/>
</dbReference>
<dbReference type="OrthoDB" id="2220907at2"/>
<dbReference type="SUPFAM" id="SSF52833">
    <property type="entry name" value="Thioredoxin-like"/>
    <property type="match status" value="1"/>
</dbReference>
<dbReference type="AlphaFoldDB" id="A0A7X3KCA0"/>
<gene>
    <name evidence="1" type="ORF">E5983_05160</name>
</gene>
<evidence type="ECO:0000313" key="1">
    <source>
        <dbReference type="EMBL" id="MVX59034.1"/>
    </source>
</evidence>
<organism evidence="1 2">
    <name type="scientific">Streptococcus danieliae</name>
    <dbReference type="NCBI Taxonomy" id="747656"/>
    <lineage>
        <taxon>Bacteria</taxon>
        <taxon>Bacillati</taxon>
        <taxon>Bacillota</taxon>
        <taxon>Bacilli</taxon>
        <taxon>Lactobacillales</taxon>
        <taxon>Streptococcaceae</taxon>
        <taxon>Streptococcus</taxon>
    </lineage>
</organism>
<dbReference type="InterPro" id="IPR036249">
    <property type="entry name" value="Thioredoxin-like_sf"/>
</dbReference>
<comment type="caution">
    <text evidence="1">The sequence shown here is derived from an EMBL/GenBank/DDBJ whole genome shotgun (WGS) entry which is preliminary data.</text>
</comment>
<protein>
    <submittedName>
        <fullName evidence="1">Thioredoxin</fullName>
    </submittedName>
</protein>
<accession>A0A7X3KCA0</accession>
<name>A0A7X3KCA0_9STRE</name>
<reference evidence="1 2" key="1">
    <citation type="submission" date="2019-12" db="EMBL/GenBank/DDBJ databases">
        <title>Microbes associate with the intestines of laboratory mice.</title>
        <authorList>
            <person name="Navarre W."/>
            <person name="Wong E."/>
        </authorList>
    </citation>
    <scope>NUCLEOTIDE SEQUENCE [LARGE SCALE GENOMIC DNA]</scope>
    <source>
        <strain evidence="1 2">NM51_B2-22</strain>
    </source>
</reference>
<proteinExistence type="predicted"/>
<dbReference type="EMBL" id="WSRS01000038">
    <property type="protein sequence ID" value="MVX59034.1"/>
    <property type="molecule type" value="Genomic_DNA"/>
</dbReference>